<dbReference type="AlphaFoldDB" id="A0A5B7T119"/>
<dbReference type="Proteomes" id="UP000310673">
    <property type="component" value="Chromosome"/>
</dbReference>
<organism evidence="1 2">
    <name type="scientific">Companilactobacillus futsaii</name>
    <dbReference type="NCBI Taxonomy" id="938155"/>
    <lineage>
        <taxon>Bacteria</taxon>
        <taxon>Bacillati</taxon>
        <taxon>Bacillota</taxon>
        <taxon>Bacilli</taxon>
        <taxon>Lactobacillales</taxon>
        <taxon>Lactobacillaceae</taxon>
        <taxon>Companilactobacillus</taxon>
    </lineage>
</organism>
<protein>
    <submittedName>
        <fullName evidence="1">Uncharacterized protein</fullName>
    </submittedName>
</protein>
<name>A0A5B7T119_9LACO</name>
<dbReference type="KEGG" id="lft:FG051_02510"/>
<dbReference type="EMBL" id="CP040736">
    <property type="protein sequence ID" value="QCX24042.1"/>
    <property type="molecule type" value="Genomic_DNA"/>
</dbReference>
<reference evidence="1 2" key="1">
    <citation type="submission" date="2019-05" db="EMBL/GenBank/DDBJ databases">
        <title>Genome Sequence of Lactobacillus futsaii Y97, a Potential Probiotic Strain Isolated from the Futsai of Taiwan.</title>
        <authorList>
            <person name="Du X."/>
        </authorList>
    </citation>
    <scope>NUCLEOTIDE SEQUENCE [LARGE SCALE GENOMIC DNA]</scope>
    <source>
        <strain evidence="1 2">Y97</strain>
    </source>
</reference>
<evidence type="ECO:0000313" key="1">
    <source>
        <dbReference type="EMBL" id="QCX24042.1"/>
    </source>
</evidence>
<proteinExistence type="predicted"/>
<dbReference type="STRING" id="1423818.FC88_GL000213"/>
<gene>
    <name evidence="1" type="ORF">FG051_02510</name>
</gene>
<sequence>MVNVIDNTARGRVNKMPVGIKIIDDKGNTTHTARTDLKTNYISLESKWFGSSSNNTGGNTDPDNPIDNGVNYVPGLLSDGTLTGRKLEWTGTTDSTKVNTLSFKDDLGTNLNQVGDGLQFVPYLKKILVTRGVAGEETDIPLAFDKDNKAKDGSYVVTQYLPISISRENLIAGNELVVTFNGIGENDKSATELKSPELHIKYNSGNNSIDVSQVSGYAYDNLTDTKTGERYDLGISMINTFYVQGPIAQLPPSVVLFSGNANGTITLSGTDNYYSNTMNGLEITMNTETTGGNVKYTAIGLPSVFKVPKEELVIGNKFYIPTTGMMEVADKLYDPTAMSQHYTPIAEDVGSHHYQRYFRGIKNGYFEIGTNSITFNMTIILGSNVLNAWSDEEFKVEISRVTPY</sequence>
<evidence type="ECO:0000313" key="2">
    <source>
        <dbReference type="Proteomes" id="UP000310673"/>
    </source>
</evidence>
<accession>A0A5B7T119</accession>
<dbReference type="RefSeq" id="WP_057813919.1">
    <property type="nucleotide sequence ID" value="NZ_CP040736.1"/>
</dbReference>